<accession>A0ABP8YIW5</accession>
<dbReference type="Gene3D" id="1.10.30.50">
    <property type="match status" value="1"/>
</dbReference>
<proteinExistence type="predicted"/>
<dbReference type="Proteomes" id="UP001500956">
    <property type="component" value="Unassembled WGS sequence"/>
</dbReference>
<feature type="region of interest" description="Disordered" evidence="1">
    <location>
        <begin position="478"/>
        <end position="518"/>
    </location>
</feature>
<reference evidence="4" key="1">
    <citation type="journal article" date="2019" name="Int. J. Syst. Evol. Microbiol.">
        <title>The Global Catalogue of Microorganisms (GCM) 10K type strain sequencing project: providing services to taxonomists for standard genome sequencing and annotation.</title>
        <authorList>
            <consortium name="The Broad Institute Genomics Platform"/>
            <consortium name="The Broad Institute Genome Sequencing Center for Infectious Disease"/>
            <person name="Wu L."/>
            <person name="Ma J."/>
        </authorList>
    </citation>
    <scope>NUCLEOTIDE SEQUENCE [LARGE SCALE GENOMIC DNA]</scope>
    <source>
        <strain evidence="4">JCM 18063</strain>
    </source>
</reference>
<dbReference type="RefSeq" id="WP_172150416.1">
    <property type="nucleotide sequence ID" value="NZ_BAABID010000009.1"/>
</dbReference>
<dbReference type="InterPro" id="IPR003870">
    <property type="entry name" value="DUF222"/>
</dbReference>
<evidence type="ECO:0000259" key="2">
    <source>
        <dbReference type="SMART" id="SM00507"/>
    </source>
</evidence>
<dbReference type="Pfam" id="PF02720">
    <property type="entry name" value="DUF222"/>
    <property type="match status" value="1"/>
</dbReference>
<organism evidence="3 4">
    <name type="scientific">Isoptericola chiayiensis</name>
    <dbReference type="NCBI Taxonomy" id="579446"/>
    <lineage>
        <taxon>Bacteria</taxon>
        <taxon>Bacillati</taxon>
        <taxon>Actinomycetota</taxon>
        <taxon>Actinomycetes</taxon>
        <taxon>Micrococcales</taxon>
        <taxon>Promicromonosporaceae</taxon>
        <taxon>Isoptericola</taxon>
    </lineage>
</organism>
<keyword evidence="4" id="KW-1185">Reference proteome</keyword>
<comment type="caution">
    <text evidence="3">The sequence shown here is derived from an EMBL/GenBank/DDBJ whole genome shotgun (WGS) entry which is preliminary data.</text>
</comment>
<feature type="domain" description="HNH nuclease" evidence="2">
    <location>
        <begin position="416"/>
        <end position="468"/>
    </location>
</feature>
<protein>
    <recommendedName>
        <fullName evidence="2">HNH nuclease domain-containing protein</fullName>
    </recommendedName>
</protein>
<sequence length="518" mass="55395">MFDAMLLTREFAGVPGDHDAVAEDLRVPLDEVAVEHHEDLRATTALGQVDDGLDEVAALQAQIDSLEALKLLAVERVRRTATAHVPELLDEADREVARAGTSRRFQLALRALVADVATTLRITERDAGHLVDTAGTLCRSAPEAVDALHGGRLSLRHATMLADTLADLPDDVRRPVLRESLAGAGCDTPTQFRRRLRRARDRAHPVAADERHRDARKRRDVCVDPAADGMAWLSALLPATGAHAAADRLDRAARAAREAGEDRTAGQLRADALLDLLTAPQRSAAAPSPRPSSSSHDTAHPAPGPSARRRAALDPGADEHAPSADAPSSGAHPDHPIPDLADLARRIVPRVQVTVPVLALAGRDDLPAELDGHGPIDGETAALLTARAPSLRRILVDPVDGSVLTTDATTYAVPAALRALLRARDGTCRFPGCTRSAERSDLDHTRAWQDGGTTGAANLAHLCRHHHVLKHQTRWNVRQAGPDHPPGTLTWTSPTGRRHVTRPASGLDLSRPPGDPPF</sequence>
<name>A0ABP8YIW5_9MICO</name>
<dbReference type="InterPro" id="IPR003615">
    <property type="entry name" value="HNH_nuc"/>
</dbReference>
<evidence type="ECO:0000256" key="1">
    <source>
        <dbReference type="SAM" id="MobiDB-lite"/>
    </source>
</evidence>
<dbReference type="SMART" id="SM00507">
    <property type="entry name" value="HNHc"/>
    <property type="match status" value="1"/>
</dbReference>
<dbReference type="CDD" id="cd00085">
    <property type="entry name" value="HNHc"/>
    <property type="match status" value="1"/>
</dbReference>
<dbReference type="EMBL" id="BAABID010000009">
    <property type="protein sequence ID" value="GAA4729754.1"/>
    <property type="molecule type" value="Genomic_DNA"/>
</dbReference>
<feature type="region of interest" description="Disordered" evidence="1">
    <location>
        <begin position="281"/>
        <end position="338"/>
    </location>
</feature>
<evidence type="ECO:0000313" key="3">
    <source>
        <dbReference type="EMBL" id="GAA4729754.1"/>
    </source>
</evidence>
<gene>
    <name evidence="3" type="ORF">GCM10023216_21650</name>
</gene>
<feature type="compositionally biased region" description="Low complexity" evidence="1">
    <location>
        <begin position="281"/>
        <end position="295"/>
    </location>
</feature>
<evidence type="ECO:0000313" key="4">
    <source>
        <dbReference type="Proteomes" id="UP001500956"/>
    </source>
</evidence>